<dbReference type="GO" id="GO:0003676">
    <property type="term" value="F:nucleic acid binding"/>
    <property type="evidence" value="ECO:0007669"/>
    <property type="project" value="InterPro"/>
</dbReference>
<dbReference type="EMBL" id="KQ242136">
    <property type="protein sequence ID" value="KNC80554.1"/>
    <property type="molecule type" value="Genomic_DNA"/>
</dbReference>
<dbReference type="STRING" id="667725.A0A0L0FV94"/>
<proteinExistence type="predicted"/>
<dbReference type="GO" id="GO:0008270">
    <property type="term" value="F:zinc ion binding"/>
    <property type="evidence" value="ECO:0007669"/>
    <property type="project" value="UniProtKB-KW"/>
</dbReference>
<dbReference type="RefSeq" id="XP_014154456.1">
    <property type="nucleotide sequence ID" value="XM_014298981.1"/>
</dbReference>
<protein>
    <recommendedName>
        <fullName evidence="3">C3H1-type domain-containing protein</fullName>
    </recommendedName>
</protein>
<keyword evidence="1" id="KW-0863">Zinc-finger</keyword>
<organism evidence="4 5">
    <name type="scientific">Sphaeroforma arctica JP610</name>
    <dbReference type="NCBI Taxonomy" id="667725"/>
    <lineage>
        <taxon>Eukaryota</taxon>
        <taxon>Ichthyosporea</taxon>
        <taxon>Ichthyophonida</taxon>
        <taxon>Sphaeroforma</taxon>
    </lineage>
</organism>
<sequence length="337" mass="36112">MVETGTTGELEPVTSVAHFAPRDRSAQAAHLVGQLKRSAVDPGNTLTAGEVDTTRGTDMCVTTTTNTNNEASENHTKHTTTPEAKSSRNRSRKHPHVSDEHVHTTNTQASKTHTPPGTGQGTGEHAHAHAPVCTPTVLRVCQDYANHGHCRAGHTACLDSHDLDLILHLQDMGAVGLRVIAGSSGGLSVASSDGVGRTEQLSKRQLKRIKLKHKRASLQLVAKQPSVTAEANNTVVATTGNAHPHSAPFEDSSSIQARYSHRAGFDAFMTGYVYATDTLTYDTATLATMKNNIHLSYKQIPLHLTKSAYVNYSAGFLEKEKAAAIQTRAESYAADPK</sequence>
<dbReference type="InterPro" id="IPR000571">
    <property type="entry name" value="Znf_CCCH"/>
</dbReference>
<accession>A0A0L0FV94</accession>
<keyword evidence="1" id="KW-0862">Zinc</keyword>
<dbReference type="InterPro" id="IPR036397">
    <property type="entry name" value="RNaseH_sf"/>
</dbReference>
<feature type="region of interest" description="Disordered" evidence="2">
    <location>
        <begin position="57"/>
        <end position="127"/>
    </location>
</feature>
<name>A0A0L0FV94_9EUKA</name>
<feature type="domain" description="C3H1-type" evidence="3">
    <location>
        <begin position="135"/>
        <end position="164"/>
    </location>
</feature>
<dbReference type="PROSITE" id="PS50103">
    <property type="entry name" value="ZF_C3H1"/>
    <property type="match status" value="1"/>
</dbReference>
<keyword evidence="5" id="KW-1185">Reference proteome</keyword>
<dbReference type="Proteomes" id="UP000054560">
    <property type="component" value="Unassembled WGS sequence"/>
</dbReference>
<gene>
    <name evidence="4" type="ORF">SARC_07086</name>
</gene>
<dbReference type="Gene3D" id="3.30.420.10">
    <property type="entry name" value="Ribonuclease H-like superfamily/Ribonuclease H"/>
    <property type="match status" value="1"/>
</dbReference>
<reference evidence="4 5" key="1">
    <citation type="submission" date="2011-02" db="EMBL/GenBank/DDBJ databases">
        <title>The Genome Sequence of Sphaeroforma arctica JP610.</title>
        <authorList>
            <consortium name="The Broad Institute Genome Sequencing Platform"/>
            <person name="Russ C."/>
            <person name="Cuomo C."/>
            <person name="Young S.K."/>
            <person name="Zeng Q."/>
            <person name="Gargeya S."/>
            <person name="Alvarado L."/>
            <person name="Berlin A."/>
            <person name="Chapman S.B."/>
            <person name="Chen Z."/>
            <person name="Freedman E."/>
            <person name="Gellesch M."/>
            <person name="Goldberg J."/>
            <person name="Griggs A."/>
            <person name="Gujja S."/>
            <person name="Heilman E."/>
            <person name="Heiman D."/>
            <person name="Howarth C."/>
            <person name="Mehta T."/>
            <person name="Neiman D."/>
            <person name="Pearson M."/>
            <person name="Roberts A."/>
            <person name="Saif S."/>
            <person name="Shea T."/>
            <person name="Shenoy N."/>
            <person name="Sisk P."/>
            <person name="Stolte C."/>
            <person name="Sykes S."/>
            <person name="White J."/>
            <person name="Yandava C."/>
            <person name="Burger G."/>
            <person name="Gray M.W."/>
            <person name="Holland P.W.H."/>
            <person name="King N."/>
            <person name="Lang F.B.F."/>
            <person name="Roger A.J."/>
            <person name="Ruiz-Trillo I."/>
            <person name="Haas B."/>
            <person name="Nusbaum C."/>
            <person name="Birren B."/>
        </authorList>
    </citation>
    <scope>NUCLEOTIDE SEQUENCE [LARGE SCALE GENOMIC DNA]</scope>
    <source>
        <strain evidence="4 5">JP610</strain>
    </source>
</reference>
<evidence type="ECO:0000259" key="3">
    <source>
        <dbReference type="PROSITE" id="PS50103"/>
    </source>
</evidence>
<dbReference type="OrthoDB" id="414075at2759"/>
<evidence type="ECO:0000256" key="2">
    <source>
        <dbReference type="SAM" id="MobiDB-lite"/>
    </source>
</evidence>
<dbReference type="AlphaFoldDB" id="A0A0L0FV94"/>
<dbReference type="GeneID" id="25907590"/>
<feature type="zinc finger region" description="C3H1-type" evidence="1">
    <location>
        <begin position="135"/>
        <end position="164"/>
    </location>
</feature>
<evidence type="ECO:0000256" key="1">
    <source>
        <dbReference type="PROSITE-ProRule" id="PRU00723"/>
    </source>
</evidence>
<evidence type="ECO:0000313" key="4">
    <source>
        <dbReference type="EMBL" id="KNC80554.1"/>
    </source>
</evidence>
<keyword evidence="1" id="KW-0479">Metal-binding</keyword>
<evidence type="ECO:0000313" key="5">
    <source>
        <dbReference type="Proteomes" id="UP000054560"/>
    </source>
</evidence>